<dbReference type="GO" id="GO:0009279">
    <property type="term" value="C:cell outer membrane"/>
    <property type="evidence" value="ECO:0007669"/>
    <property type="project" value="UniProtKB-SubCell"/>
</dbReference>
<proteinExistence type="predicted"/>
<evidence type="ECO:0000313" key="5">
    <source>
        <dbReference type="Proteomes" id="UP000680038"/>
    </source>
</evidence>
<dbReference type="Gene3D" id="2.40.170.20">
    <property type="entry name" value="TonB-dependent receptor, beta-barrel domain"/>
    <property type="match status" value="1"/>
</dbReference>
<evidence type="ECO:0008006" key="6">
    <source>
        <dbReference type="Google" id="ProtNLM"/>
    </source>
</evidence>
<dbReference type="Proteomes" id="UP000680038">
    <property type="component" value="Unassembled WGS sequence"/>
</dbReference>
<evidence type="ECO:0000313" key="4">
    <source>
        <dbReference type="EMBL" id="CAG4997608.1"/>
    </source>
</evidence>
<dbReference type="AlphaFoldDB" id="A0A916JBB0"/>
<sequence>MTPADQNNKKFNIKNMNSGVVRTGIVLLFLGFSAGFAVAQKGEIESQTYEIVKEKSIEFAPANRLLDKVQPAKGDQSAKKVSYELIDPNINIASPKLTPTVGVSSDEKERQQAPATLNNYIKLGAGNYGRFLGEAFVGARTSDDLAFSAQLKHLSAANGPVDGKNSANSSTGFKVDGKYIRSKYKVDAALDFDHKGYYFYGYKPQPEGVTVDRDSLRQKINRFGVDLGFENTDASVLVDYAVKTSLHTLRDNYSASELDWGTKLNASVPINDSFYALLDVDAFVSQRVDHFTYNRNLFRVRPTFKYVTDLFSLSAGLNAVSDTDSKLNINKTRAFPVINVDVTPISGIHVFAGYNGDIVRNTLKSMLNENQWLGRNVLIVNTEKTYDINAGVKGETEQGINFEGKISLAQYRNFYNFNNSLADTSRFSVIYDPGKTKVLTISVQGGYNLNDLFKTSLKVNYFDYSLASLEEAWHRPDLTLNWFNALTISKKLFITSDFYLLKRIKAKNFQSGITTKLPVIADLNFKIDYLLTKNFSAFVAINNVLGKQYQRYQYYPQQGLNFIGGLSFSF</sequence>
<evidence type="ECO:0000256" key="1">
    <source>
        <dbReference type="ARBA" id="ARBA00004442"/>
    </source>
</evidence>
<dbReference type="InterPro" id="IPR036942">
    <property type="entry name" value="Beta-barrel_TonB_sf"/>
</dbReference>
<accession>A0A916JBB0</accession>
<organism evidence="4 5">
    <name type="scientific">Dyadobacter helix</name>
    <dbReference type="NCBI Taxonomy" id="2822344"/>
    <lineage>
        <taxon>Bacteria</taxon>
        <taxon>Pseudomonadati</taxon>
        <taxon>Bacteroidota</taxon>
        <taxon>Cytophagia</taxon>
        <taxon>Cytophagales</taxon>
        <taxon>Spirosomataceae</taxon>
        <taxon>Dyadobacter</taxon>
    </lineage>
</organism>
<keyword evidence="2" id="KW-0472">Membrane</keyword>
<keyword evidence="5" id="KW-1185">Reference proteome</keyword>
<gene>
    <name evidence="4" type="ORF">DYBT9275_01812</name>
</gene>
<comment type="subcellular location">
    <subcellularLocation>
        <location evidence="1">Cell outer membrane</location>
    </subcellularLocation>
</comment>
<keyword evidence="3" id="KW-0998">Cell outer membrane</keyword>
<dbReference type="SUPFAM" id="SSF56935">
    <property type="entry name" value="Porins"/>
    <property type="match status" value="1"/>
</dbReference>
<dbReference type="EMBL" id="CAJRAF010000002">
    <property type="protein sequence ID" value="CAG4997608.1"/>
    <property type="molecule type" value="Genomic_DNA"/>
</dbReference>
<comment type="caution">
    <text evidence="4">The sequence shown here is derived from an EMBL/GenBank/DDBJ whole genome shotgun (WGS) entry which is preliminary data.</text>
</comment>
<name>A0A916JBB0_9BACT</name>
<dbReference type="RefSeq" id="WP_229252711.1">
    <property type="nucleotide sequence ID" value="NZ_CAJRAF010000002.1"/>
</dbReference>
<evidence type="ECO:0000256" key="2">
    <source>
        <dbReference type="ARBA" id="ARBA00023136"/>
    </source>
</evidence>
<protein>
    <recommendedName>
        <fullName evidence="6">TonB-dependent receptor</fullName>
    </recommendedName>
</protein>
<reference evidence="4" key="1">
    <citation type="submission" date="2021-04" db="EMBL/GenBank/DDBJ databases">
        <authorList>
            <person name="Rodrigo-Torres L."/>
            <person name="Arahal R. D."/>
            <person name="Lucena T."/>
        </authorList>
    </citation>
    <scope>NUCLEOTIDE SEQUENCE</scope>
    <source>
        <strain evidence="4">CECT 9275</strain>
    </source>
</reference>
<evidence type="ECO:0000256" key="3">
    <source>
        <dbReference type="ARBA" id="ARBA00023237"/>
    </source>
</evidence>